<name>A0ABZ2PS44_9NOCA</name>
<dbReference type="InterPro" id="IPR011883">
    <property type="entry name" value="PaaD-like"/>
</dbReference>
<feature type="domain" description="PaaD zinc beta ribbon" evidence="2">
    <location>
        <begin position="104"/>
        <end position="151"/>
    </location>
</feature>
<evidence type="ECO:0000259" key="2">
    <source>
        <dbReference type="Pfam" id="PF23451"/>
    </source>
</evidence>
<dbReference type="SUPFAM" id="SSF117916">
    <property type="entry name" value="Fe-S cluster assembly (FSCA) domain-like"/>
    <property type="match status" value="1"/>
</dbReference>
<dbReference type="Proteomes" id="UP001432000">
    <property type="component" value="Chromosome"/>
</dbReference>
<keyword evidence="4" id="KW-1185">Reference proteome</keyword>
<evidence type="ECO:0000259" key="1">
    <source>
        <dbReference type="Pfam" id="PF01883"/>
    </source>
</evidence>
<dbReference type="EMBL" id="CP147846">
    <property type="protein sequence ID" value="WXG71774.1"/>
    <property type="molecule type" value="Genomic_DNA"/>
</dbReference>
<evidence type="ECO:0000313" key="4">
    <source>
        <dbReference type="Proteomes" id="UP001432000"/>
    </source>
</evidence>
<dbReference type="Pfam" id="PF01883">
    <property type="entry name" value="FeS_assembly_P"/>
    <property type="match status" value="1"/>
</dbReference>
<dbReference type="Gene3D" id="3.30.300.130">
    <property type="entry name" value="Fe-S cluster assembly (FSCA)"/>
    <property type="match status" value="1"/>
</dbReference>
<feature type="domain" description="MIP18 family-like" evidence="1">
    <location>
        <begin position="1"/>
        <end position="53"/>
    </location>
</feature>
<reference evidence="3 4" key="1">
    <citation type="submission" date="2024-03" db="EMBL/GenBank/DDBJ databases">
        <title>Natural products discovery in diverse microorganisms through a two-stage MS feature dereplication strategy.</title>
        <authorList>
            <person name="Zhang R."/>
        </authorList>
    </citation>
    <scope>NUCLEOTIDE SEQUENCE [LARGE SCALE GENOMIC DNA]</scope>
    <source>
        <strain evidence="3 4">18930</strain>
    </source>
</reference>
<dbReference type="Pfam" id="PF23451">
    <property type="entry name" value="Zn_ribbon_PaaD"/>
    <property type="match status" value="1"/>
</dbReference>
<dbReference type="InterPro" id="IPR052339">
    <property type="entry name" value="Fe-S_Maturation_MIP18"/>
</dbReference>
<organism evidence="3 4">
    <name type="scientific">Rhodococcus sovatensis</name>
    <dbReference type="NCBI Taxonomy" id="1805840"/>
    <lineage>
        <taxon>Bacteria</taxon>
        <taxon>Bacillati</taxon>
        <taxon>Actinomycetota</taxon>
        <taxon>Actinomycetes</taxon>
        <taxon>Mycobacteriales</taxon>
        <taxon>Nocardiaceae</taxon>
        <taxon>Rhodococcus</taxon>
    </lineage>
</organism>
<dbReference type="InterPro" id="IPR056572">
    <property type="entry name" value="Zn_ribbon_PaaD"/>
</dbReference>
<proteinExistence type="predicted"/>
<dbReference type="InterPro" id="IPR034904">
    <property type="entry name" value="FSCA_dom_sf"/>
</dbReference>
<sequence length="153" mass="16662">MDPEMPLLTLDDLGVLRDVEERADGSILVTITPTYSGCPAMATMRDDIEHTLHDNGYSDVEIVTSLTPAWSTDWISAEGLRKLRESGYSTPGPAPTRTSGPVPLTLTVKPRHIACPQCGSTKTHLTSEFGATLCKAQYRCGSCLEPFDHVKEI</sequence>
<gene>
    <name evidence="3" type="primary">paaD</name>
    <name evidence="3" type="ORF">WDS16_20425</name>
</gene>
<dbReference type="InterPro" id="IPR002744">
    <property type="entry name" value="MIP18-like"/>
</dbReference>
<accession>A0ABZ2PS44</accession>
<evidence type="ECO:0000313" key="3">
    <source>
        <dbReference type="EMBL" id="WXG71774.1"/>
    </source>
</evidence>
<protein>
    <submittedName>
        <fullName evidence="3">1,2-phenylacetyl-CoA epoxidase subunit PaaD</fullName>
    </submittedName>
</protein>
<dbReference type="RefSeq" id="WP_338893551.1">
    <property type="nucleotide sequence ID" value="NZ_CP147846.1"/>
</dbReference>
<dbReference type="PANTHER" id="PTHR42831">
    <property type="entry name" value="FE-S PROTEIN MATURATION AUXILIARY FACTOR YITW"/>
    <property type="match status" value="1"/>
</dbReference>
<dbReference type="PANTHER" id="PTHR42831:SF3">
    <property type="entry name" value="1,2-PHENYLACETYL-COA EPOXIDASE, SUBUNIT D-RELATED"/>
    <property type="match status" value="1"/>
</dbReference>
<dbReference type="NCBIfam" id="TIGR02159">
    <property type="entry name" value="PA_CoA_Oxy4"/>
    <property type="match status" value="1"/>
</dbReference>